<evidence type="ECO:0000313" key="2">
    <source>
        <dbReference type="Proteomes" id="UP000248889"/>
    </source>
</evidence>
<organism evidence="1 2">
    <name type="scientific">Streptacidiphilus pinicola</name>
    <dbReference type="NCBI Taxonomy" id="2219663"/>
    <lineage>
        <taxon>Bacteria</taxon>
        <taxon>Bacillati</taxon>
        <taxon>Actinomycetota</taxon>
        <taxon>Actinomycetes</taxon>
        <taxon>Kitasatosporales</taxon>
        <taxon>Streptomycetaceae</taxon>
        <taxon>Streptacidiphilus</taxon>
    </lineage>
</organism>
<accession>A0A2X0IF32</accession>
<keyword evidence="2" id="KW-1185">Reference proteome</keyword>
<dbReference type="OrthoDB" id="3785877at2"/>
<name>A0A2X0IF32_9ACTN</name>
<dbReference type="InterPro" id="IPR029060">
    <property type="entry name" value="PIN-like_dom_sf"/>
</dbReference>
<evidence type="ECO:0008006" key="3">
    <source>
        <dbReference type="Google" id="ProtNLM"/>
    </source>
</evidence>
<proteinExistence type="predicted"/>
<dbReference type="AlphaFoldDB" id="A0A2X0IF32"/>
<dbReference type="Gene3D" id="3.40.50.1010">
    <property type="entry name" value="5'-nuclease"/>
    <property type="match status" value="1"/>
</dbReference>
<protein>
    <recommendedName>
        <fullName evidence="3">PIN domain-containing protein</fullName>
    </recommendedName>
</protein>
<dbReference type="RefSeq" id="WP_111503066.1">
    <property type="nucleotide sequence ID" value="NZ_QKYN01000082.1"/>
</dbReference>
<dbReference type="EMBL" id="QKYN01000082">
    <property type="protein sequence ID" value="RAG83634.1"/>
    <property type="molecule type" value="Genomic_DNA"/>
</dbReference>
<gene>
    <name evidence="1" type="ORF">DN069_20975</name>
</gene>
<evidence type="ECO:0000313" key="1">
    <source>
        <dbReference type="EMBL" id="RAG83634.1"/>
    </source>
</evidence>
<reference evidence="1 2" key="1">
    <citation type="submission" date="2018-06" db="EMBL/GenBank/DDBJ databases">
        <title>Streptacidiphilus pinicola sp. nov., isolated from pine grove soil.</title>
        <authorList>
            <person name="Roh S.G."/>
            <person name="Park S."/>
            <person name="Kim M.-K."/>
            <person name="Yun B.-R."/>
            <person name="Park J."/>
            <person name="Kim M.J."/>
            <person name="Kim Y.S."/>
            <person name="Kim S.B."/>
        </authorList>
    </citation>
    <scope>NUCLEOTIDE SEQUENCE [LARGE SCALE GENOMIC DNA]</scope>
    <source>
        <strain evidence="1 2">MMS16-CNU450</strain>
    </source>
</reference>
<dbReference type="Proteomes" id="UP000248889">
    <property type="component" value="Unassembled WGS sequence"/>
</dbReference>
<comment type="caution">
    <text evidence="1">The sequence shown here is derived from an EMBL/GenBank/DDBJ whole genome shotgun (WGS) entry which is preliminary data.</text>
</comment>
<sequence>MNAIVYDTGALIAAERNDRAFVAQHETLLVARVRPLVPAGVLAQAWNTRPAAAVLHRVLRGCEVLTLTEERAKAAAELCRRAGSYDVVDASVVLAAIEHLDAPILTDDLGDIEKLVEASGRSRIKVARP</sequence>
<dbReference type="SUPFAM" id="SSF88723">
    <property type="entry name" value="PIN domain-like"/>
    <property type="match status" value="1"/>
</dbReference>